<keyword evidence="2" id="KW-0732">Signal</keyword>
<dbReference type="PROSITE" id="PS51257">
    <property type="entry name" value="PROKAR_LIPOPROTEIN"/>
    <property type="match status" value="1"/>
</dbReference>
<dbReference type="RefSeq" id="WP_187813357.1">
    <property type="nucleotide sequence ID" value="NZ_JACTVJ010000005.1"/>
</dbReference>
<evidence type="ECO:0000313" key="3">
    <source>
        <dbReference type="EMBL" id="MBC9712875.1"/>
    </source>
</evidence>
<evidence type="ECO:0008006" key="5">
    <source>
        <dbReference type="Google" id="ProtNLM"/>
    </source>
</evidence>
<dbReference type="Proteomes" id="UP000642284">
    <property type="component" value="Unassembled WGS sequence"/>
</dbReference>
<evidence type="ECO:0000256" key="1">
    <source>
        <dbReference type="SAM" id="MobiDB-lite"/>
    </source>
</evidence>
<gene>
    <name evidence="3" type="ORF">H9Y04_09855</name>
</gene>
<accession>A0ABR7SBN1</accession>
<name>A0ABR7SBN1_9ACTN</name>
<reference evidence="3 4" key="1">
    <citation type="submission" date="2020-08" db="EMBL/GenBank/DDBJ databases">
        <title>Genemic of Streptomyces polyaspartic.</title>
        <authorList>
            <person name="Liu W."/>
        </authorList>
    </citation>
    <scope>NUCLEOTIDE SEQUENCE [LARGE SCALE GENOMIC DNA]</scope>
    <source>
        <strain evidence="3 4">TRM66268-LWL</strain>
    </source>
</reference>
<keyword evidence="4" id="KW-1185">Reference proteome</keyword>
<proteinExistence type="predicted"/>
<evidence type="ECO:0000256" key="2">
    <source>
        <dbReference type="SAM" id="SignalP"/>
    </source>
</evidence>
<protein>
    <recommendedName>
        <fullName evidence="5">Lipoprotein</fullName>
    </recommendedName>
</protein>
<dbReference type="EMBL" id="JACTVJ010000005">
    <property type="protein sequence ID" value="MBC9712875.1"/>
    <property type="molecule type" value="Genomic_DNA"/>
</dbReference>
<feature type="chain" id="PRO_5046815983" description="Lipoprotein" evidence="2">
    <location>
        <begin position="23"/>
        <end position="305"/>
    </location>
</feature>
<feature type="region of interest" description="Disordered" evidence="1">
    <location>
        <begin position="27"/>
        <end position="46"/>
    </location>
</feature>
<sequence length="305" mass="32555">MRTVITRCTRLLLPLALLTALAGCGDSPPADSGVRHKPAPVPSGVPARAQEVADAWNGSRAAEQWRQGYFPMGPVIQVPAGGFHNAADERAYLTQNFGVRGELPVEMPKTGEARWPDGATLARPLITVRAAYESFAGTVNDDHRLIVTRVELGEMTLESQRGPVTVPAWLFGLKGYDTPLKRSALVPSKLPASPIAPLPRTGESELDQLDGVLDFSVDGRSMTARARHGACDDGPRVAVLEHGGTVVLSASVADATPGDLCTSQLLVESVQVKLERPLGDRVLLDAFTGLPVPYGEMHGWAKSWS</sequence>
<comment type="caution">
    <text evidence="3">The sequence shown here is derived from an EMBL/GenBank/DDBJ whole genome shotgun (WGS) entry which is preliminary data.</text>
</comment>
<organism evidence="3 4">
    <name type="scientific">Streptomyces polyasparticus</name>
    <dbReference type="NCBI Taxonomy" id="2767826"/>
    <lineage>
        <taxon>Bacteria</taxon>
        <taxon>Bacillati</taxon>
        <taxon>Actinomycetota</taxon>
        <taxon>Actinomycetes</taxon>
        <taxon>Kitasatosporales</taxon>
        <taxon>Streptomycetaceae</taxon>
        <taxon>Streptomyces</taxon>
    </lineage>
</organism>
<evidence type="ECO:0000313" key="4">
    <source>
        <dbReference type="Proteomes" id="UP000642284"/>
    </source>
</evidence>
<feature type="signal peptide" evidence="2">
    <location>
        <begin position="1"/>
        <end position="22"/>
    </location>
</feature>